<sequence length="47" mass="5223">MSDGGFAGKAHATNLSYPQARFDSIKRSSENLKIRFSDDLSFACRLI</sequence>
<dbReference type="EMBL" id="ACKO02000025">
    <property type="protein sequence ID" value="EET43194.1"/>
    <property type="molecule type" value="Genomic_DNA"/>
</dbReference>
<evidence type="ECO:0000313" key="1">
    <source>
        <dbReference type="EMBL" id="EET43194.1"/>
    </source>
</evidence>
<protein>
    <submittedName>
        <fullName evidence="1">Uncharacterized protein</fullName>
    </submittedName>
</protein>
<keyword evidence="2" id="KW-1185">Reference proteome</keyword>
<reference evidence="1" key="1">
    <citation type="submission" date="2009-07" db="EMBL/GenBank/DDBJ databases">
        <authorList>
            <person name="Weinstock G."/>
            <person name="Sodergren E."/>
            <person name="Clifton S."/>
            <person name="Fulton L."/>
            <person name="Fulton B."/>
            <person name="Courtney L."/>
            <person name="Fronick C."/>
            <person name="Harrison M."/>
            <person name="Strong C."/>
            <person name="Farmer C."/>
            <person name="Delahaunty K."/>
            <person name="Markovic C."/>
            <person name="Hall O."/>
            <person name="Minx P."/>
            <person name="Tomlinson C."/>
            <person name="Mitreva M."/>
            <person name="Nelson J."/>
            <person name="Hou S."/>
            <person name="Wollam A."/>
            <person name="Pepin K.H."/>
            <person name="Johnson M."/>
            <person name="Bhonagiri V."/>
            <person name="Nash W.E."/>
            <person name="Warren W."/>
            <person name="Chinwalla A."/>
            <person name="Mardis E.R."/>
            <person name="Wilson R.K."/>
        </authorList>
    </citation>
    <scope>NUCLEOTIDE SEQUENCE [LARGE SCALE GENOMIC DNA]</scope>
    <source>
        <strain evidence="1">ATCC 29256</strain>
    </source>
</reference>
<evidence type="ECO:0000313" key="2">
    <source>
        <dbReference type="Proteomes" id="UP000005365"/>
    </source>
</evidence>
<proteinExistence type="predicted"/>
<comment type="caution">
    <text evidence="1">The sequence shown here is derived from an EMBL/GenBank/DDBJ whole genome shotgun (WGS) entry which is preliminary data.</text>
</comment>
<dbReference type="AlphaFoldDB" id="C6M953"/>
<dbReference type="Proteomes" id="UP000005365">
    <property type="component" value="Unassembled WGS sequence"/>
</dbReference>
<accession>C6M953</accession>
<organism evidence="1 2">
    <name type="scientific">Neisseria sicca ATCC 29256</name>
    <dbReference type="NCBI Taxonomy" id="547045"/>
    <lineage>
        <taxon>Bacteria</taxon>
        <taxon>Pseudomonadati</taxon>
        <taxon>Pseudomonadota</taxon>
        <taxon>Betaproteobacteria</taxon>
        <taxon>Neisseriales</taxon>
        <taxon>Neisseriaceae</taxon>
        <taxon>Neisseria</taxon>
    </lineage>
</organism>
<gene>
    <name evidence="1" type="ORF">NEISICOT_03078</name>
</gene>
<name>C6M953_NEISI</name>